<comment type="similarity">
    <text evidence="1 4">Belongs to the glycosyl hydrolase 5 (cellulase A) family.</text>
</comment>
<evidence type="ECO:0000259" key="6">
    <source>
        <dbReference type="Pfam" id="PF00150"/>
    </source>
</evidence>
<dbReference type="GO" id="GO:0016042">
    <property type="term" value="P:lipid catabolic process"/>
    <property type="evidence" value="ECO:0007669"/>
    <property type="project" value="UniProtKB-ARBA"/>
</dbReference>
<feature type="domain" description="Glycoside hydrolase family 5 C-terminal" evidence="7">
    <location>
        <begin position="427"/>
        <end position="513"/>
    </location>
</feature>
<evidence type="ECO:0000256" key="5">
    <source>
        <dbReference type="SAM" id="SignalP"/>
    </source>
</evidence>
<evidence type="ECO:0000313" key="8">
    <source>
        <dbReference type="EnsemblProtists" id="EOD13773"/>
    </source>
</evidence>
<evidence type="ECO:0000256" key="3">
    <source>
        <dbReference type="ARBA" id="ARBA00023295"/>
    </source>
</evidence>
<dbReference type="Pfam" id="PF18564">
    <property type="entry name" value="Glyco_hydro_5_C"/>
    <property type="match status" value="1"/>
</dbReference>
<dbReference type="STRING" id="2903.R1BUE1"/>
<evidence type="ECO:0000313" key="9">
    <source>
        <dbReference type="Proteomes" id="UP000013827"/>
    </source>
</evidence>
<dbReference type="PROSITE" id="PS00659">
    <property type="entry name" value="GLYCOSYL_HYDROL_F5"/>
    <property type="match status" value="1"/>
</dbReference>
<dbReference type="PaxDb" id="2903-EOD13773"/>
<dbReference type="InterPro" id="IPR041036">
    <property type="entry name" value="GH5_C"/>
</dbReference>
<evidence type="ECO:0000259" key="7">
    <source>
        <dbReference type="Pfam" id="PF18564"/>
    </source>
</evidence>
<feature type="signal peptide" evidence="5">
    <location>
        <begin position="1"/>
        <end position="27"/>
    </location>
</feature>
<feature type="chain" id="PRO_5044275313" description="Endoglycoceramidase" evidence="5">
    <location>
        <begin position="28"/>
        <end position="531"/>
    </location>
</feature>
<name>A0A0D3IR88_EMIH1</name>
<dbReference type="InterPro" id="IPR001547">
    <property type="entry name" value="Glyco_hydro_5"/>
</dbReference>
<dbReference type="GO" id="GO:1901136">
    <property type="term" value="P:carbohydrate derivative catabolic process"/>
    <property type="evidence" value="ECO:0007669"/>
    <property type="project" value="UniProtKB-ARBA"/>
</dbReference>
<dbReference type="EnsemblProtists" id="EOD13773">
    <property type="protein sequence ID" value="EOD13773"/>
    <property type="gene ID" value="EMIHUDRAFT_66695"/>
</dbReference>
<dbReference type="OMA" id="WSLSYTS"/>
<dbReference type="PANTHER" id="PTHR31308:SF3">
    <property type="entry name" value="ENDOGLYCOCERAMIDASE"/>
    <property type="match status" value="1"/>
</dbReference>
<dbReference type="InterPro" id="IPR052066">
    <property type="entry name" value="Glycosphingolipid_Hydrolases"/>
</dbReference>
<dbReference type="HOGENOM" id="CLU_027657_0_0_1"/>
<dbReference type="Pfam" id="PF00150">
    <property type="entry name" value="Cellulase"/>
    <property type="match status" value="1"/>
</dbReference>
<accession>A0A0D3IR88</accession>
<dbReference type="AlphaFoldDB" id="A0A0D3IR88"/>
<evidence type="ECO:0000256" key="2">
    <source>
        <dbReference type="ARBA" id="ARBA00022801"/>
    </source>
</evidence>
<proteinExistence type="inferred from homology"/>
<dbReference type="Gene3D" id="3.20.20.80">
    <property type="entry name" value="Glycosidases"/>
    <property type="match status" value="1"/>
</dbReference>
<dbReference type="InterPro" id="IPR018087">
    <property type="entry name" value="Glyco_hydro_5_CS"/>
</dbReference>
<dbReference type="GO" id="GO:0004553">
    <property type="term" value="F:hydrolase activity, hydrolyzing O-glycosyl compounds"/>
    <property type="evidence" value="ECO:0007669"/>
    <property type="project" value="InterPro"/>
</dbReference>
<dbReference type="GO" id="GO:0000272">
    <property type="term" value="P:polysaccharide catabolic process"/>
    <property type="evidence" value="ECO:0007669"/>
    <property type="project" value="InterPro"/>
</dbReference>
<dbReference type="Proteomes" id="UP000013827">
    <property type="component" value="Unassembled WGS sequence"/>
</dbReference>
<evidence type="ECO:0000256" key="4">
    <source>
        <dbReference type="RuleBase" id="RU361153"/>
    </source>
</evidence>
<dbReference type="InterPro" id="IPR013780">
    <property type="entry name" value="Glyco_hydro_b"/>
</dbReference>
<organism evidence="8 9">
    <name type="scientific">Emiliania huxleyi (strain CCMP1516)</name>
    <dbReference type="NCBI Taxonomy" id="280463"/>
    <lineage>
        <taxon>Eukaryota</taxon>
        <taxon>Haptista</taxon>
        <taxon>Haptophyta</taxon>
        <taxon>Prymnesiophyceae</taxon>
        <taxon>Isochrysidales</taxon>
        <taxon>Noelaerhabdaceae</taxon>
        <taxon>Emiliania</taxon>
    </lineage>
</organism>
<dbReference type="Gene3D" id="2.60.40.1180">
    <property type="entry name" value="Golgi alpha-mannosidase II"/>
    <property type="match status" value="1"/>
</dbReference>
<evidence type="ECO:0000256" key="1">
    <source>
        <dbReference type="ARBA" id="ARBA00005641"/>
    </source>
</evidence>
<evidence type="ECO:0008006" key="10">
    <source>
        <dbReference type="Google" id="ProtNLM"/>
    </source>
</evidence>
<reference evidence="8" key="2">
    <citation type="submission" date="2024-10" db="UniProtKB">
        <authorList>
            <consortium name="EnsemblProtists"/>
        </authorList>
    </citation>
    <scope>IDENTIFICATION</scope>
</reference>
<keyword evidence="3 4" id="KW-0326">Glycosidase</keyword>
<dbReference type="PANTHER" id="PTHR31308">
    <property type="match status" value="1"/>
</dbReference>
<protein>
    <recommendedName>
        <fullName evidence="10">Endoglycoceramidase</fullName>
    </recommendedName>
</protein>
<dbReference type="GeneID" id="17260031"/>
<keyword evidence="9" id="KW-1185">Reference proteome</keyword>
<dbReference type="RefSeq" id="XP_005766202.1">
    <property type="nucleotide sequence ID" value="XM_005766145.1"/>
</dbReference>
<feature type="domain" description="Glycoside hydrolase family 5" evidence="6">
    <location>
        <begin position="80"/>
        <end position="396"/>
    </location>
</feature>
<dbReference type="KEGG" id="ehx:EMIHUDRAFT_66695"/>
<reference evidence="9" key="1">
    <citation type="journal article" date="2013" name="Nature">
        <title>Pan genome of the phytoplankton Emiliania underpins its global distribution.</title>
        <authorList>
            <person name="Read B.A."/>
            <person name="Kegel J."/>
            <person name="Klute M.J."/>
            <person name="Kuo A."/>
            <person name="Lefebvre S.C."/>
            <person name="Maumus F."/>
            <person name="Mayer C."/>
            <person name="Miller J."/>
            <person name="Monier A."/>
            <person name="Salamov A."/>
            <person name="Young J."/>
            <person name="Aguilar M."/>
            <person name="Claverie J.M."/>
            <person name="Frickenhaus S."/>
            <person name="Gonzalez K."/>
            <person name="Herman E.K."/>
            <person name="Lin Y.C."/>
            <person name="Napier J."/>
            <person name="Ogata H."/>
            <person name="Sarno A.F."/>
            <person name="Shmutz J."/>
            <person name="Schroeder D."/>
            <person name="de Vargas C."/>
            <person name="Verret F."/>
            <person name="von Dassow P."/>
            <person name="Valentin K."/>
            <person name="Van de Peer Y."/>
            <person name="Wheeler G."/>
            <person name="Dacks J.B."/>
            <person name="Delwiche C.F."/>
            <person name="Dyhrman S.T."/>
            <person name="Glockner G."/>
            <person name="John U."/>
            <person name="Richards T."/>
            <person name="Worden A.Z."/>
            <person name="Zhang X."/>
            <person name="Grigoriev I.V."/>
            <person name="Allen A.E."/>
            <person name="Bidle K."/>
            <person name="Borodovsky M."/>
            <person name="Bowler C."/>
            <person name="Brownlee C."/>
            <person name="Cock J.M."/>
            <person name="Elias M."/>
            <person name="Gladyshev V.N."/>
            <person name="Groth M."/>
            <person name="Guda C."/>
            <person name="Hadaegh A."/>
            <person name="Iglesias-Rodriguez M.D."/>
            <person name="Jenkins J."/>
            <person name="Jones B.M."/>
            <person name="Lawson T."/>
            <person name="Leese F."/>
            <person name="Lindquist E."/>
            <person name="Lobanov A."/>
            <person name="Lomsadze A."/>
            <person name="Malik S.B."/>
            <person name="Marsh M.E."/>
            <person name="Mackinder L."/>
            <person name="Mock T."/>
            <person name="Mueller-Roeber B."/>
            <person name="Pagarete A."/>
            <person name="Parker M."/>
            <person name="Probert I."/>
            <person name="Quesneville H."/>
            <person name="Raines C."/>
            <person name="Rensing S.A."/>
            <person name="Riano-Pachon D.M."/>
            <person name="Richier S."/>
            <person name="Rokitta S."/>
            <person name="Shiraiwa Y."/>
            <person name="Soanes D.M."/>
            <person name="van der Giezen M."/>
            <person name="Wahlund T.M."/>
            <person name="Williams B."/>
            <person name="Wilson W."/>
            <person name="Wolfe G."/>
            <person name="Wurch L.L."/>
        </authorList>
    </citation>
    <scope>NUCLEOTIDE SEQUENCE</scope>
</reference>
<keyword evidence="5" id="KW-0732">Signal</keyword>
<dbReference type="SUPFAM" id="SSF51445">
    <property type="entry name" value="(Trans)glycosidases"/>
    <property type="match status" value="1"/>
</dbReference>
<sequence>MQLTPAPARIHLLLLGLGLVVQRYVLAEAPGLPRVRVDPATHFFVDTSDRVRVFHGVNVVEKLPPFLPVSTGFDARNSLSEADILNLSSWGLNAVRLGVLWAGVMPQEGWVNATYLRTARSFVRALAARGIYTLVDMHQDSMGARYCGEGFPEWAVQKALRLSGMNVSAANRFPKPFHWDMRVDPSGLPSREACSAHDFLLYYGTTEASAAREAFFKDMHADFAAHWAAVASALRDETSVLGYELFNEPFSRSPGASDRRKLLPLYQAAHEAIRAHDQRAIVFFEPHVLNGQFGLASDFPHGGPGGELYNDRQAFAYHIYCQNGTSTAVGLALCNVALRTAWGSFRANNARLGGGRMLTEFGAVSDSPHALRVLRKSLDLADAHMQSWTYWSFKPYDDITTNASPLSEGLYYRNGTLQRQKLAELSRPYAPLISGKPIAWHYDADSLAFTLRYVCGSSAAPTVIFAHKAFHFPHGVCISISPSEAARWEQPSENVVEVWHQSSSAGAEVEVAVSQRAAASSCLVAPTPSLY</sequence>
<dbReference type="InterPro" id="IPR017853">
    <property type="entry name" value="GH"/>
</dbReference>
<keyword evidence="2 4" id="KW-0378">Hydrolase</keyword>